<reference evidence="2" key="2">
    <citation type="submission" date="2015-06" db="UniProtKB">
        <authorList>
            <consortium name="EnsemblPlants"/>
        </authorList>
    </citation>
    <scope>IDENTIFICATION</scope>
    <source>
        <strain evidence="2">DM1-3 516 R44</strain>
    </source>
</reference>
<evidence type="ECO:0000313" key="2">
    <source>
        <dbReference type="EnsemblPlants" id="PGSC0003DMT400087186"/>
    </source>
</evidence>
<evidence type="ECO:0000256" key="1">
    <source>
        <dbReference type="SAM" id="MobiDB-lite"/>
    </source>
</evidence>
<dbReference type="Gramene" id="PGSC0003DMT400087186">
    <property type="protein sequence ID" value="PGSC0003DMT400087186"/>
    <property type="gene ID" value="PGSC0003DMG400036757"/>
</dbReference>
<evidence type="ECO:0000313" key="3">
    <source>
        <dbReference type="Proteomes" id="UP000011115"/>
    </source>
</evidence>
<dbReference type="InParanoid" id="M1DDB6"/>
<feature type="region of interest" description="Disordered" evidence="1">
    <location>
        <begin position="1"/>
        <end position="29"/>
    </location>
</feature>
<dbReference type="Proteomes" id="UP000011115">
    <property type="component" value="Unassembled WGS sequence"/>
</dbReference>
<dbReference type="HOGENOM" id="CLU_1725522_0_0_1"/>
<accession>M1DDB6</accession>
<feature type="compositionally biased region" description="Basic and acidic residues" evidence="1">
    <location>
        <begin position="1"/>
        <end position="11"/>
    </location>
</feature>
<name>M1DDB6_SOLTU</name>
<protein>
    <submittedName>
        <fullName evidence="2">Uncharacterized protein</fullName>
    </submittedName>
</protein>
<keyword evidence="3" id="KW-1185">Reference proteome</keyword>
<organism evidence="2 3">
    <name type="scientific">Solanum tuberosum</name>
    <name type="common">Potato</name>
    <dbReference type="NCBI Taxonomy" id="4113"/>
    <lineage>
        <taxon>Eukaryota</taxon>
        <taxon>Viridiplantae</taxon>
        <taxon>Streptophyta</taxon>
        <taxon>Embryophyta</taxon>
        <taxon>Tracheophyta</taxon>
        <taxon>Spermatophyta</taxon>
        <taxon>Magnoliopsida</taxon>
        <taxon>eudicotyledons</taxon>
        <taxon>Gunneridae</taxon>
        <taxon>Pentapetalae</taxon>
        <taxon>asterids</taxon>
        <taxon>lamiids</taxon>
        <taxon>Solanales</taxon>
        <taxon>Solanaceae</taxon>
        <taxon>Solanoideae</taxon>
        <taxon>Solaneae</taxon>
        <taxon>Solanum</taxon>
    </lineage>
</organism>
<reference evidence="3" key="1">
    <citation type="journal article" date="2011" name="Nature">
        <title>Genome sequence and analysis of the tuber crop potato.</title>
        <authorList>
            <consortium name="The Potato Genome Sequencing Consortium"/>
        </authorList>
    </citation>
    <scope>NUCLEOTIDE SEQUENCE [LARGE SCALE GENOMIC DNA]</scope>
    <source>
        <strain evidence="3">cv. DM1-3 516 R44</strain>
    </source>
</reference>
<dbReference type="AlphaFoldDB" id="M1DDB6"/>
<dbReference type="EnsemblPlants" id="PGSC0003DMT400087186">
    <property type="protein sequence ID" value="PGSC0003DMT400087186"/>
    <property type="gene ID" value="PGSC0003DMG400036757"/>
</dbReference>
<sequence length="152" mass="16778">MTDPYQHRQGDTGRSPHTTAGPYAHKSSDINRVSRTMSSLYVISVDPCTHQQNNISRGPCKMLCPCAHSQGTMEGHYAHHSSNIDLAPWKTTHPYTHRPSNISRPLRTSAEARAHWKAPACINQTLSIHLFALPSDVIVQGPDTRAAPTYIG</sequence>
<dbReference type="PaxDb" id="4113-PGSC0003DMT400087186"/>
<proteinExistence type="predicted"/>